<dbReference type="SUPFAM" id="SSF51735">
    <property type="entry name" value="NAD(P)-binding Rossmann-fold domains"/>
    <property type="match status" value="1"/>
</dbReference>
<comment type="caution">
    <text evidence="1">The sequence shown here is derived from an EMBL/GenBank/DDBJ whole genome shotgun (WGS) entry which is preliminary data.</text>
</comment>
<reference evidence="1 2" key="1">
    <citation type="submission" date="2016-03" db="EMBL/GenBank/DDBJ databases">
        <title>Draft genome sequence of the Fonsecaea monophora CBS 269.37.</title>
        <authorList>
            <person name="Bombassaro A."/>
            <person name="Vinicius W.A."/>
            <person name="De Hoog S."/>
            <person name="Sun J."/>
            <person name="Souza E.M."/>
            <person name="Raittz R.T."/>
            <person name="Costa F."/>
            <person name="Leao A.C."/>
            <person name="Tadra-Sfeir M.Z."/>
            <person name="Baura V."/>
            <person name="Balsanelli E."/>
            <person name="Pedrosa F.O."/>
            <person name="Moreno L.F."/>
            <person name="Steffens M.B."/>
            <person name="Xi L."/>
            <person name="Bocca A.L."/>
            <person name="Felipe M.S."/>
            <person name="Teixeira M."/>
            <person name="Telles Filho F.Q."/>
            <person name="Azevedo C.M."/>
            <person name="Gomes R."/>
            <person name="Vicente V.A."/>
        </authorList>
    </citation>
    <scope>NUCLEOTIDE SEQUENCE [LARGE SCALE GENOMIC DNA]</scope>
    <source>
        <strain evidence="1 2">CBS 269.37</strain>
    </source>
</reference>
<evidence type="ECO:0000313" key="1">
    <source>
        <dbReference type="EMBL" id="OAG36945.1"/>
    </source>
</evidence>
<dbReference type="PANTHER" id="PTHR43162">
    <property type="match status" value="1"/>
</dbReference>
<accession>A0A177EY33</accession>
<dbReference type="Proteomes" id="UP000077002">
    <property type="component" value="Unassembled WGS sequence"/>
</dbReference>
<gene>
    <name evidence="1" type="ORF">AYO21_08906</name>
</gene>
<evidence type="ECO:0000313" key="2">
    <source>
        <dbReference type="Proteomes" id="UP000077002"/>
    </source>
</evidence>
<dbReference type="PANTHER" id="PTHR43162:SF1">
    <property type="entry name" value="PRESTALK A DIFFERENTIATION PROTEIN A"/>
    <property type="match status" value="1"/>
</dbReference>
<protein>
    <submittedName>
        <fullName evidence="1">Uncharacterized protein</fullName>
    </submittedName>
</protein>
<dbReference type="RefSeq" id="XP_022508897.1">
    <property type="nucleotide sequence ID" value="XM_022658847.1"/>
</dbReference>
<sequence>MALTRSAKSPTAQQFSKLPAVDVVEFNWVDITADWLCQHHIVRAFIAPHNQPNQFAEESTFHLAALKAGLDYIVRISTTAANVRPNCDAYYPRSHWAIEALLSSPEFKGLKWTSLQPNVFATFWLWNAAELIKNYQKTGQQSTLRVMASRDAPVGVIHPDDVGDFAAHLLVTEDVSPHNGLKYNLNGPEDITGNQIVEMIEKYIGVPVKDVSFKDITFVDDMASNSGESKSVISTIKYALVTAWEGKCTASTTSPGVTKIAAPKRTPKDVMKALLEA</sequence>
<dbReference type="InterPro" id="IPR036291">
    <property type="entry name" value="NAD(P)-bd_dom_sf"/>
</dbReference>
<dbReference type="GeneID" id="34604047"/>
<proteinExistence type="predicted"/>
<keyword evidence="2" id="KW-1185">Reference proteome</keyword>
<dbReference type="AlphaFoldDB" id="A0A177EY33"/>
<dbReference type="OrthoDB" id="413314at2759"/>
<dbReference type="Gene3D" id="3.40.50.720">
    <property type="entry name" value="NAD(P)-binding Rossmann-like Domain"/>
    <property type="match status" value="1"/>
</dbReference>
<organism evidence="1 2">
    <name type="scientific">Fonsecaea monophora</name>
    <dbReference type="NCBI Taxonomy" id="254056"/>
    <lineage>
        <taxon>Eukaryota</taxon>
        <taxon>Fungi</taxon>
        <taxon>Dikarya</taxon>
        <taxon>Ascomycota</taxon>
        <taxon>Pezizomycotina</taxon>
        <taxon>Eurotiomycetes</taxon>
        <taxon>Chaetothyriomycetidae</taxon>
        <taxon>Chaetothyriales</taxon>
        <taxon>Herpotrichiellaceae</taxon>
        <taxon>Fonsecaea</taxon>
    </lineage>
</organism>
<dbReference type="EMBL" id="LVKK01000081">
    <property type="protein sequence ID" value="OAG36945.1"/>
    <property type="molecule type" value="Genomic_DNA"/>
</dbReference>
<dbReference type="InterPro" id="IPR051604">
    <property type="entry name" value="Ergot_Alk_Oxidoreductase"/>
</dbReference>
<name>A0A177EY33_9EURO</name>